<evidence type="ECO:0000313" key="4">
    <source>
        <dbReference type="Proteomes" id="UP000295244"/>
    </source>
</evidence>
<protein>
    <recommendedName>
        <fullName evidence="5">CHRD domain-containing protein</fullName>
    </recommendedName>
</protein>
<name>A0A4R1BRB6_9ACTN</name>
<evidence type="ECO:0000256" key="1">
    <source>
        <dbReference type="ARBA" id="ARBA00010457"/>
    </source>
</evidence>
<keyword evidence="4" id="KW-1185">Reference proteome</keyword>
<dbReference type="GO" id="GO:0006801">
    <property type="term" value="P:superoxide metabolic process"/>
    <property type="evidence" value="ECO:0007669"/>
    <property type="project" value="InterPro"/>
</dbReference>
<dbReference type="OrthoDB" id="5431326at2"/>
<feature type="transmembrane region" description="Helical" evidence="2">
    <location>
        <begin position="185"/>
        <end position="205"/>
    </location>
</feature>
<keyword evidence="2" id="KW-1133">Transmembrane helix</keyword>
<dbReference type="InterPro" id="IPR036423">
    <property type="entry name" value="SOD-like_Cu/Zn_dom_sf"/>
</dbReference>
<accession>A0A4R1BRB6</accession>
<keyword evidence="2" id="KW-0472">Membrane</keyword>
<evidence type="ECO:0008006" key="5">
    <source>
        <dbReference type="Google" id="ProtNLM"/>
    </source>
</evidence>
<proteinExistence type="inferred from homology"/>
<evidence type="ECO:0000313" key="3">
    <source>
        <dbReference type="EMBL" id="TCJ20284.1"/>
    </source>
</evidence>
<dbReference type="SUPFAM" id="SSF49329">
    <property type="entry name" value="Cu,Zn superoxide dismutase-like"/>
    <property type="match status" value="1"/>
</dbReference>
<evidence type="ECO:0000256" key="2">
    <source>
        <dbReference type="SAM" id="Phobius"/>
    </source>
</evidence>
<organism evidence="3 4">
    <name type="scientific">Rubrobacter taiwanensis</name>
    <dbReference type="NCBI Taxonomy" id="185139"/>
    <lineage>
        <taxon>Bacteria</taxon>
        <taxon>Bacillati</taxon>
        <taxon>Actinomycetota</taxon>
        <taxon>Rubrobacteria</taxon>
        <taxon>Rubrobacterales</taxon>
        <taxon>Rubrobacteraceae</taxon>
        <taxon>Rubrobacter</taxon>
    </lineage>
</organism>
<dbReference type="EMBL" id="SKBU01000004">
    <property type="protein sequence ID" value="TCJ20284.1"/>
    <property type="molecule type" value="Genomic_DNA"/>
</dbReference>
<feature type="transmembrane region" description="Helical" evidence="2">
    <location>
        <begin position="12"/>
        <end position="33"/>
    </location>
</feature>
<dbReference type="Gene3D" id="2.60.40.200">
    <property type="entry name" value="Superoxide dismutase, copper/zinc binding domain"/>
    <property type="match status" value="1"/>
</dbReference>
<dbReference type="AlphaFoldDB" id="A0A4R1BRB6"/>
<dbReference type="Proteomes" id="UP000295244">
    <property type="component" value="Unassembled WGS sequence"/>
</dbReference>
<gene>
    <name evidence="3" type="ORF">E0L93_01900</name>
</gene>
<comment type="similarity">
    <text evidence="1">Belongs to the Cu-Zn superoxide dismutase family.</text>
</comment>
<reference evidence="3 4" key="1">
    <citation type="submission" date="2019-03" db="EMBL/GenBank/DDBJ databases">
        <title>Whole genome sequence of a novel Rubrobacter taiwanensis strain, isolated from Yellowstone National Park.</title>
        <authorList>
            <person name="Freed S."/>
            <person name="Ramaley R.F."/>
            <person name="Kyndt J.A."/>
        </authorList>
    </citation>
    <scope>NUCLEOTIDE SEQUENCE [LARGE SCALE GENOMIC DNA]</scope>
    <source>
        <strain evidence="3 4">Yellowstone</strain>
    </source>
</reference>
<comment type="caution">
    <text evidence="3">The sequence shown here is derived from an EMBL/GenBank/DDBJ whole genome shotgun (WGS) entry which is preliminary data.</text>
</comment>
<sequence>MGGERLVYASRIVPAGVLPALVALLVFAAGAVAGTGGAQEDTGSRTLELTPVDGQEVSGTVTFTAVEGGVEVTLEVANLPESGAEYPAHIHRDATCTAGRAGQEGPVEHSLEPVVAGEDGAGAGTTMLEGVELAGLFAGETTRYVDVHAARGDEVPPGIACADLIPIRTPGGEETLHETGGISPLLPAGIVALIGIGALAVRALATRGPGR</sequence>
<dbReference type="GO" id="GO:0046872">
    <property type="term" value="F:metal ion binding"/>
    <property type="evidence" value="ECO:0007669"/>
    <property type="project" value="InterPro"/>
</dbReference>
<keyword evidence="2" id="KW-0812">Transmembrane</keyword>